<keyword evidence="3" id="KW-1185">Reference proteome</keyword>
<dbReference type="RefSeq" id="WP_120018803.1">
    <property type="nucleotide sequence ID" value="NZ_QZWZ01000059.1"/>
</dbReference>
<protein>
    <submittedName>
        <fullName evidence="2">Uncharacterized protein</fullName>
    </submittedName>
</protein>
<evidence type="ECO:0000313" key="3">
    <source>
        <dbReference type="Proteomes" id="UP000272706"/>
    </source>
</evidence>
<name>A0A3A5K5A2_9HYPH</name>
<feature type="transmembrane region" description="Helical" evidence="1">
    <location>
        <begin position="87"/>
        <end position="107"/>
    </location>
</feature>
<keyword evidence="1" id="KW-0472">Membrane</keyword>
<keyword evidence="1" id="KW-1133">Transmembrane helix</keyword>
<gene>
    <name evidence="2" type="ORF">D3227_35645</name>
</gene>
<keyword evidence="1" id="KW-0812">Transmembrane</keyword>
<accession>A0A3A5K5A2</accession>
<organism evidence="2 3">
    <name type="scientific">Mesorhizobium waimense</name>
    <dbReference type="NCBI Taxonomy" id="1300307"/>
    <lineage>
        <taxon>Bacteria</taxon>
        <taxon>Pseudomonadati</taxon>
        <taxon>Pseudomonadota</taxon>
        <taxon>Alphaproteobacteria</taxon>
        <taxon>Hyphomicrobiales</taxon>
        <taxon>Phyllobacteriaceae</taxon>
        <taxon>Mesorhizobium</taxon>
    </lineage>
</organism>
<proteinExistence type="predicted"/>
<sequence>MALKQPKRLPPGLAIYACWLVVTAPDKFERLRKEIDPDLDGRPNDDRRGVDKVRQGYREASIWMMWALGSGVLVGLVVRTLKGQAPLGAASVAICGTAILLWATLAFQGWSIQSFSDTTLTERVNRWLFLYALGTCLLVSAAVWQLT</sequence>
<evidence type="ECO:0000313" key="2">
    <source>
        <dbReference type="EMBL" id="RJT27769.1"/>
    </source>
</evidence>
<dbReference type="EMBL" id="QZWZ01000059">
    <property type="protein sequence ID" value="RJT27769.1"/>
    <property type="molecule type" value="Genomic_DNA"/>
</dbReference>
<feature type="transmembrane region" description="Helical" evidence="1">
    <location>
        <begin position="62"/>
        <end position="81"/>
    </location>
</feature>
<reference evidence="2 3" key="1">
    <citation type="submission" date="2018-09" db="EMBL/GenBank/DDBJ databases">
        <title>Mesorhizobium carmichaelinearum sp. nov. isolated from Carmichaelinea spp. root nodules in New Zealand.</title>
        <authorList>
            <person name="De Meyer S.E."/>
        </authorList>
    </citation>
    <scope>NUCLEOTIDE SEQUENCE [LARGE SCALE GENOMIC DNA]</scope>
    <source>
        <strain evidence="2 3">ICMP19557</strain>
    </source>
</reference>
<dbReference type="Proteomes" id="UP000272706">
    <property type="component" value="Unassembled WGS sequence"/>
</dbReference>
<feature type="transmembrane region" description="Helical" evidence="1">
    <location>
        <begin position="128"/>
        <end position="146"/>
    </location>
</feature>
<comment type="caution">
    <text evidence="2">The sequence shown here is derived from an EMBL/GenBank/DDBJ whole genome shotgun (WGS) entry which is preliminary data.</text>
</comment>
<evidence type="ECO:0000256" key="1">
    <source>
        <dbReference type="SAM" id="Phobius"/>
    </source>
</evidence>
<dbReference type="OrthoDB" id="8410046at2"/>
<dbReference type="AlphaFoldDB" id="A0A3A5K5A2"/>